<dbReference type="RefSeq" id="WP_224230125.1">
    <property type="nucleotide sequence ID" value="NZ_JASGOQ010000003.1"/>
</dbReference>
<reference evidence="4" key="1">
    <citation type="submission" date="2023-05" db="EMBL/GenBank/DDBJ databases">
        <title>Colonisation of extended spectrum b-lactamase- and carbapenemase-producing bacteria on hospital surfaces from low- and middle-income countries.</title>
        <authorList>
            <person name="Nieto-Rosado M."/>
            <person name="Sands K."/>
            <person name="Iregbu K."/>
            <person name="Zahra R."/>
            <person name="Mazarati J.B."/>
            <person name="Mehtar S."/>
            <person name="Barnards-Group B."/>
            <person name="Walsh T.R."/>
        </authorList>
    </citation>
    <scope>NUCLEOTIDE SEQUENCE</scope>
    <source>
        <strain evidence="4">PP-E493</strain>
    </source>
</reference>
<accession>A0AAE4TQM7</accession>
<feature type="domain" description="PNPLA" evidence="3">
    <location>
        <begin position="49"/>
        <end position="285"/>
    </location>
</feature>
<organism evidence="4 5">
    <name type="scientific">Shewanella xiamenensis</name>
    <dbReference type="NCBI Taxonomy" id="332186"/>
    <lineage>
        <taxon>Bacteria</taxon>
        <taxon>Pseudomonadati</taxon>
        <taxon>Pseudomonadota</taxon>
        <taxon>Gammaproteobacteria</taxon>
        <taxon>Alteromonadales</taxon>
        <taxon>Shewanellaceae</taxon>
        <taxon>Shewanella</taxon>
    </lineage>
</organism>
<keyword evidence="2" id="KW-0378">Hydrolase</keyword>
<feature type="short sequence motif" description="GXSXG" evidence="2">
    <location>
        <begin position="91"/>
        <end position="95"/>
    </location>
</feature>
<comment type="caution">
    <text evidence="4">The sequence shown here is derived from an EMBL/GenBank/DDBJ whole genome shotgun (WGS) entry which is preliminary data.</text>
</comment>
<keyword evidence="2" id="KW-0442">Lipid degradation</keyword>
<dbReference type="PANTHER" id="PTHR10728:SF40">
    <property type="entry name" value="PATATIN FAMILY PROTEIN"/>
    <property type="match status" value="1"/>
</dbReference>
<feature type="active site" description="Nucleophile" evidence="2">
    <location>
        <position position="93"/>
    </location>
</feature>
<feature type="active site" description="Proton acceptor" evidence="2">
    <location>
        <position position="272"/>
    </location>
</feature>
<proteinExistence type="predicted"/>
<dbReference type="PROSITE" id="PS51635">
    <property type="entry name" value="PNPLA"/>
    <property type="match status" value="1"/>
</dbReference>
<dbReference type="EMBL" id="JASGOQ010000003">
    <property type="protein sequence ID" value="MDV5393173.1"/>
    <property type="molecule type" value="Genomic_DNA"/>
</dbReference>
<dbReference type="PANTHER" id="PTHR10728">
    <property type="entry name" value="CYTOSOLIC PHOSPHOLIPASE A2"/>
    <property type="match status" value="1"/>
</dbReference>
<gene>
    <name evidence="4" type="ORF">QM089_23575</name>
</gene>
<dbReference type="GO" id="GO:0004623">
    <property type="term" value="F:phospholipase A2 activity"/>
    <property type="evidence" value="ECO:0007669"/>
    <property type="project" value="TreeGrafter"/>
</dbReference>
<evidence type="ECO:0000313" key="4">
    <source>
        <dbReference type="EMBL" id="MDV5393173.1"/>
    </source>
</evidence>
<dbReference type="GO" id="GO:0046475">
    <property type="term" value="P:glycerophospholipid catabolic process"/>
    <property type="evidence" value="ECO:0007669"/>
    <property type="project" value="TreeGrafter"/>
</dbReference>
<dbReference type="Proteomes" id="UP001187859">
    <property type="component" value="Unassembled WGS sequence"/>
</dbReference>
<dbReference type="InterPro" id="IPR016035">
    <property type="entry name" value="Acyl_Trfase/lysoPLipase"/>
</dbReference>
<dbReference type="Gene3D" id="3.40.1090.10">
    <property type="entry name" value="Cytosolic phospholipase A2 catalytic domain"/>
    <property type="match status" value="2"/>
</dbReference>
<evidence type="ECO:0000256" key="2">
    <source>
        <dbReference type="PROSITE-ProRule" id="PRU01161"/>
    </source>
</evidence>
<keyword evidence="1 2" id="KW-0443">Lipid metabolism</keyword>
<evidence type="ECO:0000313" key="5">
    <source>
        <dbReference type="Proteomes" id="UP001187859"/>
    </source>
</evidence>
<dbReference type="Pfam" id="PF01734">
    <property type="entry name" value="Patatin"/>
    <property type="match status" value="1"/>
</dbReference>
<sequence length="461" mass="50188">MAMVVLTGCSTYRPWINPPLSEATLVASAEGDQRIRPPEVNQPVVVAVTLSGGGARAAAFGLGVLRELKATRFALEGQETTLLDQVSLVSGVSGGSILAAHFAAFGDATLTRFEPDFLLVPFEARLVREALWPARLYRLTSPWFGRSQILAQRLDELFEGRTFGDVRRRPGAPDLMITATDLTTGAPFDFTTEQFRLICSDLDATPLSFAVAASSAVPLLLSPVTVRNNANTCPPPLRSLPIRGQDFRSRILQSSIDSYRNAQDRPFIHLVDGGVSDNLGVRLMLDRLVASGSMSANFSDVKPGSLRRLVLVTVNSERGLSERVDSSDRVPSTTQVLESLIFGAGARETQVTLAMLNDDLQHWRSEIVRTRGQADSPFAADAEIHVVSVSLNDVPDDKIRHSLLRVPTAFTIEATDVLDLQTAGSEALRQSEEFLALIESLKRISTGKQTVPRTQLPLIFK</sequence>
<feature type="short sequence motif" description="DGA/G" evidence="2">
    <location>
        <begin position="272"/>
        <end position="274"/>
    </location>
</feature>
<name>A0AAE4TQM7_9GAMM</name>
<evidence type="ECO:0000259" key="3">
    <source>
        <dbReference type="PROSITE" id="PS51635"/>
    </source>
</evidence>
<protein>
    <submittedName>
        <fullName evidence="4">Patatin-like phospholipase family protein</fullName>
    </submittedName>
</protein>
<evidence type="ECO:0000256" key="1">
    <source>
        <dbReference type="ARBA" id="ARBA00023098"/>
    </source>
</evidence>
<comment type="caution">
    <text evidence="2">Lacks conserved residue(s) required for the propagation of feature annotation.</text>
</comment>
<dbReference type="SUPFAM" id="SSF52151">
    <property type="entry name" value="FabD/lysophospholipase-like"/>
    <property type="match status" value="1"/>
</dbReference>
<dbReference type="AlphaFoldDB" id="A0AAE4TQM7"/>
<dbReference type="InterPro" id="IPR002641">
    <property type="entry name" value="PNPLA_dom"/>
</dbReference>
<dbReference type="GO" id="GO:0005829">
    <property type="term" value="C:cytosol"/>
    <property type="evidence" value="ECO:0007669"/>
    <property type="project" value="TreeGrafter"/>
</dbReference>